<feature type="transmembrane region" description="Helical" evidence="7">
    <location>
        <begin position="163"/>
        <end position="185"/>
    </location>
</feature>
<protein>
    <submittedName>
        <fullName evidence="9">Rhomboid family intramembrane serine protease</fullName>
    </submittedName>
</protein>
<keyword evidence="4" id="KW-0378">Hydrolase</keyword>
<dbReference type="InterPro" id="IPR050925">
    <property type="entry name" value="Rhomboid_protease_S54"/>
</dbReference>
<evidence type="ECO:0000256" key="5">
    <source>
        <dbReference type="ARBA" id="ARBA00022989"/>
    </source>
</evidence>
<dbReference type="AlphaFoldDB" id="A0A7C6AGF8"/>
<gene>
    <name evidence="9" type="ORF">ENV70_06380</name>
</gene>
<dbReference type="InterPro" id="IPR035952">
    <property type="entry name" value="Rhomboid-like_sf"/>
</dbReference>
<feature type="transmembrane region" description="Helical" evidence="7">
    <location>
        <begin position="191"/>
        <end position="211"/>
    </location>
</feature>
<dbReference type="InterPro" id="IPR022764">
    <property type="entry name" value="Peptidase_S54_rhomboid_dom"/>
</dbReference>
<evidence type="ECO:0000259" key="8">
    <source>
        <dbReference type="Pfam" id="PF01694"/>
    </source>
</evidence>
<dbReference type="PANTHER" id="PTHR43731:SF14">
    <property type="entry name" value="PRESENILIN-ASSOCIATED RHOMBOID-LIKE PROTEIN, MITOCHONDRIAL"/>
    <property type="match status" value="1"/>
</dbReference>
<organism evidence="9">
    <name type="scientific">candidate division WOR-3 bacterium</name>
    <dbReference type="NCBI Taxonomy" id="2052148"/>
    <lineage>
        <taxon>Bacteria</taxon>
        <taxon>Bacteria division WOR-3</taxon>
    </lineage>
</organism>
<feature type="transmembrane region" description="Helical" evidence="7">
    <location>
        <begin position="124"/>
        <end position="143"/>
    </location>
</feature>
<dbReference type="GO" id="GO:0006508">
    <property type="term" value="P:proteolysis"/>
    <property type="evidence" value="ECO:0007669"/>
    <property type="project" value="UniProtKB-KW"/>
</dbReference>
<dbReference type="GO" id="GO:0004252">
    <property type="term" value="F:serine-type endopeptidase activity"/>
    <property type="evidence" value="ECO:0007669"/>
    <property type="project" value="InterPro"/>
</dbReference>
<dbReference type="EMBL" id="DTHJ01000133">
    <property type="protein sequence ID" value="HHS63218.1"/>
    <property type="molecule type" value="Genomic_DNA"/>
</dbReference>
<evidence type="ECO:0000313" key="9">
    <source>
        <dbReference type="EMBL" id="HHS63218.1"/>
    </source>
</evidence>
<feature type="transmembrane region" description="Helical" evidence="7">
    <location>
        <begin position="100"/>
        <end position="118"/>
    </location>
</feature>
<feature type="transmembrane region" description="Helical" evidence="7">
    <location>
        <begin position="61"/>
        <end position="88"/>
    </location>
</feature>
<sequence length="224" mass="25411">MIPLKDEIKSSTKPIVTYIILGINIIVYIYEFSLGQYKEQFIYQFGTIPYELFNPRGIGSYLTIFSSMFTHANFMHLAGNMLFLWVFADNVEDLLGHIRFLIFYIVCGIVAVFLHSITTPNSKIPMVGASGAISGVMGAYLIFFPKARILSLIPLGFFMRITYLPSLFFIGIWFLYQFLLGFVSIGMEGGGVAYFAHIGGFVAGLLFALPFKKRKKKNFEYEIF</sequence>
<dbReference type="SUPFAM" id="SSF144091">
    <property type="entry name" value="Rhomboid-like"/>
    <property type="match status" value="1"/>
</dbReference>
<keyword evidence="9" id="KW-0645">Protease</keyword>
<evidence type="ECO:0000256" key="4">
    <source>
        <dbReference type="ARBA" id="ARBA00022801"/>
    </source>
</evidence>
<dbReference type="PANTHER" id="PTHR43731">
    <property type="entry name" value="RHOMBOID PROTEASE"/>
    <property type="match status" value="1"/>
</dbReference>
<accession>A0A7C6AGF8</accession>
<keyword evidence="5 7" id="KW-1133">Transmembrane helix</keyword>
<comment type="subcellular location">
    <subcellularLocation>
        <location evidence="1">Membrane</location>
        <topology evidence="1">Multi-pass membrane protein</topology>
    </subcellularLocation>
</comment>
<comment type="caution">
    <text evidence="9">The sequence shown here is derived from an EMBL/GenBank/DDBJ whole genome shotgun (WGS) entry which is preliminary data.</text>
</comment>
<evidence type="ECO:0000256" key="1">
    <source>
        <dbReference type="ARBA" id="ARBA00004141"/>
    </source>
</evidence>
<dbReference type="FunFam" id="1.20.1540.10:FF:000027">
    <property type="entry name" value="Rhomboid family intramembrane serine protease"/>
    <property type="match status" value="1"/>
</dbReference>
<keyword evidence="3 7" id="KW-0812">Transmembrane</keyword>
<proteinExistence type="inferred from homology"/>
<dbReference type="GO" id="GO:0016020">
    <property type="term" value="C:membrane"/>
    <property type="evidence" value="ECO:0007669"/>
    <property type="project" value="UniProtKB-SubCell"/>
</dbReference>
<evidence type="ECO:0000256" key="6">
    <source>
        <dbReference type="ARBA" id="ARBA00023136"/>
    </source>
</evidence>
<dbReference type="Gene3D" id="1.20.1540.10">
    <property type="entry name" value="Rhomboid-like"/>
    <property type="match status" value="1"/>
</dbReference>
<evidence type="ECO:0000256" key="3">
    <source>
        <dbReference type="ARBA" id="ARBA00022692"/>
    </source>
</evidence>
<comment type="similarity">
    <text evidence="2">Belongs to the peptidase S54 family.</text>
</comment>
<name>A0A7C6AGF8_UNCW3</name>
<dbReference type="Pfam" id="PF01694">
    <property type="entry name" value="Rhomboid"/>
    <property type="match status" value="1"/>
</dbReference>
<evidence type="ECO:0000256" key="7">
    <source>
        <dbReference type="SAM" id="Phobius"/>
    </source>
</evidence>
<evidence type="ECO:0000256" key="2">
    <source>
        <dbReference type="ARBA" id="ARBA00009045"/>
    </source>
</evidence>
<keyword evidence="6 7" id="KW-0472">Membrane</keyword>
<feature type="transmembrane region" description="Helical" evidence="7">
    <location>
        <begin position="12"/>
        <end position="30"/>
    </location>
</feature>
<feature type="domain" description="Peptidase S54 rhomboid" evidence="8">
    <location>
        <begin position="61"/>
        <end position="211"/>
    </location>
</feature>
<reference evidence="9" key="1">
    <citation type="journal article" date="2020" name="mSystems">
        <title>Genome- and Community-Level Interaction Insights into Carbon Utilization and Element Cycling Functions of Hydrothermarchaeota in Hydrothermal Sediment.</title>
        <authorList>
            <person name="Zhou Z."/>
            <person name="Liu Y."/>
            <person name="Xu W."/>
            <person name="Pan J."/>
            <person name="Luo Z.H."/>
            <person name="Li M."/>
        </authorList>
    </citation>
    <scope>NUCLEOTIDE SEQUENCE [LARGE SCALE GENOMIC DNA]</scope>
    <source>
        <strain evidence="9">SpSt-783</strain>
    </source>
</reference>